<evidence type="ECO:0000313" key="20">
    <source>
        <dbReference type="Proteomes" id="UP000610862"/>
    </source>
</evidence>
<dbReference type="SUPFAM" id="SSF53187">
    <property type="entry name" value="Zn-dependent exopeptidases"/>
    <property type="match status" value="1"/>
</dbReference>
<evidence type="ECO:0000256" key="17">
    <source>
        <dbReference type="ARBA" id="ARBA00078074"/>
    </source>
</evidence>
<comment type="catalytic activity">
    <reaction evidence="9">
        <text>Hydrolysis of dipeptides, preferentially hydrophobic dipeptides including prolyl amino acids.</text>
        <dbReference type="EC" id="3.4.13.18"/>
    </reaction>
</comment>
<dbReference type="PIRSF" id="PIRSF016599">
    <property type="entry name" value="Xaa-His_dipept"/>
    <property type="match status" value="1"/>
</dbReference>
<evidence type="ECO:0000256" key="11">
    <source>
        <dbReference type="ARBA" id="ARBA00044252"/>
    </source>
</evidence>
<dbReference type="GO" id="GO:0005829">
    <property type="term" value="C:cytosol"/>
    <property type="evidence" value="ECO:0007669"/>
    <property type="project" value="TreeGrafter"/>
</dbReference>
<dbReference type="GO" id="GO:0046872">
    <property type="term" value="F:metal ion binding"/>
    <property type="evidence" value="ECO:0007669"/>
    <property type="project" value="UniProtKB-KW"/>
</dbReference>
<dbReference type="EC" id="3.4.13.18" evidence="10"/>
<keyword evidence="6" id="KW-0862">Zinc</keyword>
<evidence type="ECO:0000259" key="18">
    <source>
        <dbReference type="Pfam" id="PF07687"/>
    </source>
</evidence>
<evidence type="ECO:0000256" key="13">
    <source>
        <dbReference type="ARBA" id="ARBA00071271"/>
    </source>
</evidence>
<sequence length="498" mass="56621">MGKVMFSNMDDLMKHPVFNHFGKLCQIPHGTKNEKAISDYLKEWAESRKLECVQDENLNIIIYKQASPGYEGLPSVILQAHMDMVCEKASDCDHDFEKDPIKLYLDDDILSSRGRTSIGADDGIGVSLALAVLEDKMLKHPKLEVLFTVQEESTFKGIETVEAKWFNADYLINLDYFVDNQVLVSGCGGIGVKIKLPISYELTDYEMMAYEVKIENLTGGHSGGDIHKARGNANELFWRTLSLYEKDLDAELVSIEGGTSRVAIPRETKGVILIDEEQAGQLEELTFRLQNEFRSEYQVTAPELNVKIRPLGPYKGKYMYHPSLRKLLKLVYLVPNGIMEMNGALDMKGLVESSINQGVMRAGDNFFVLVGEIRYSHISSRNFIIEKIMALSELLEAKVELFAPYPAWKYRRRSDLRQLAVRTYRELFHEKLKPVAVHAGIECGCLLEKLPHLDAISIGANCWYFHSVNECVSVSSVNKVWIFLKQILENLDREFEEE</sequence>
<protein>
    <recommendedName>
        <fullName evidence="13">Cytosol non-specific dipeptidase</fullName>
        <ecNumber evidence="10">3.4.13.18</ecNumber>
    </recommendedName>
    <alternativeName>
        <fullName evidence="16">Aminoacyl-histidine dipeptidase</fullName>
    </alternativeName>
    <alternativeName>
        <fullName evidence="15">Beta-alanyl-histidine dipeptidase</fullName>
    </alternativeName>
    <alternativeName>
        <fullName evidence="14">Carnosinase</fullName>
    </alternativeName>
    <alternativeName>
        <fullName evidence="11">Peptidase D</fullName>
    </alternativeName>
    <alternativeName>
        <fullName evidence="17">Xaa-His dipeptidase</fullName>
    </alternativeName>
</protein>
<evidence type="ECO:0000256" key="8">
    <source>
        <dbReference type="ARBA" id="ARBA00023285"/>
    </source>
</evidence>
<evidence type="ECO:0000256" key="14">
    <source>
        <dbReference type="ARBA" id="ARBA00075285"/>
    </source>
</evidence>
<evidence type="ECO:0000256" key="7">
    <source>
        <dbReference type="ARBA" id="ARBA00023049"/>
    </source>
</evidence>
<dbReference type="PANTHER" id="PTHR43501">
    <property type="entry name" value="CYTOSOL NON-SPECIFIC DIPEPTIDASE"/>
    <property type="match status" value="1"/>
</dbReference>
<dbReference type="GO" id="GO:0006508">
    <property type="term" value="P:proteolysis"/>
    <property type="evidence" value="ECO:0007669"/>
    <property type="project" value="UniProtKB-KW"/>
</dbReference>
<dbReference type="FunFam" id="3.40.630.10:FF:000015">
    <property type="entry name" value="Aminoacyl-histidine dipeptidase PepD"/>
    <property type="match status" value="1"/>
</dbReference>
<organism evidence="19 20">
    <name type="scientific">Lentihominibacter hominis</name>
    <dbReference type="NCBI Taxonomy" id="2763645"/>
    <lineage>
        <taxon>Bacteria</taxon>
        <taxon>Bacillati</taxon>
        <taxon>Bacillota</taxon>
        <taxon>Clostridia</taxon>
        <taxon>Peptostreptococcales</taxon>
        <taxon>Anaerovoracaceae</taxon>
        <taxon>Lentihominibacter</taxon>
    </lineage>
</organism>
<evidence type="ECO:0000256" key="10">
    <source>
        <dbReference type="ARBA" id="ARBA00038976"/>
    </source>
</evidence>
<dbReference type="Pfam" id="PF07687">
    <property type="entry name" value="M20_dimer"/>
    <property type="match status" value="1"/>
</dbReference>
<name>A0A926E980_9FIRM</name>
<evidence type="ECO:0000256" key="12">
    <source>
        <dbReference type="ARBA" id="ARBA00061423"/>
    </source>
</evidence>
<proteinExistence type="inferred from homology"/>
<evidence type="ECO:0000256" key="5">
    <source>
        <dbReference type="ARBA" id="ARBA00022801"/>
    </source>
</evidence>
<dbReference type="InterPro" id="IPR011650">
    <property type="entry name" value="Peptidase_M20_dimer"/>
</dbReference>
<comment type="cofactor">
    <cofactor evidence="1">
        <name>Co(2+)</name>
        <dbReference type="ChEBI" id="CHEBI:48828"/>
    </cofactor>
</comment>
<evidence type="ECO:0000256" key="9">
    <source>
        <dbReference type="ARBA" id="ARBA00036421"/>
    </source>
</evidence>
<accession>A0A926E980</accession>
<keyword evidence="3" id="KW-0645">Protease</keyword>
<dbReference type="Gene3D" id="3.40.630.10">
    <property type="entry name" value="Zn peptidases"/>
    <property type="match status" value="2"/>
</dbReference>
<keyword evidence="8" id="KW-0170">Cobalt</keyword>
<comment type="similarity">
    <text evidence="12">Belongs to the peptidase M20C family.</text>
</comment>
<dbReference type="InterPro" id="IPR002933">
    <property type="entry name" value="Peptidase_M20"/>
</dbReference>
<dbReference type="InterPro" id="IPR001160">
    <property type="entry name" value="Peptidase_M20C"/>
</dbReference>
<keyword evidence="4" id="KW-0479">Metal-binding</keyword>
<dbReference type="Proteomes" id="UP000610862">
    <property type="component" value="Unassembled WGS sequence"/>
</dbReference>
<evidence type="ECO:0000256" key="16">
    <source>
        <dbReference type="ARBA" id="ARBA00077688"/>
    </source>
</evidence>
<dbReference type="AlphaFoldDB" id="A0A926E980"/>
<evidence type="ECO:0000256" key="15">
    <source>
        <dbReference type="ARBA" id="ARBA00076004"/>
    </source>
</evidence>
<dbReference type="NCBIfam" id="TIGR01893">
    <property type="entry name" value="aa-his-dipept"/>
    <property type="match status" value="1"/>
</dbReference>
<dbReference type="PANTHER" id="PTHR43501:SF1">
    <property type="entry name" value="CYTOSOL NON-SPECIFIC DIPEPTIDASE"/>
    <property type="match status" value="1"/>
</dbReference>
<reference evidence="19" key="1">
    <citation type="submission" date="2020-08" db="EMBL/GenBank/DDBJ databases">
        <title>Genome public.</title>
        <authorList>
            <person name="Liu C."/>
            <person name="Sun Q."/>
        </authorList>
    </citation>
    <scope>NUCLEOTIDE SEQUENCE</scope>
    <source>
        <strain evidence="19">NSJ-24</strain>
    </source>
</reference>
<dbReference type="FunFam" id="3.40.630.10:FF:000018">
    <property type="entry name" value="Aminoacyl-histidine dipeptidase PepD"/>
    <property type="match status" value="1"/>
</dbReference>
<keyword evidence="5 19" id="KW-0378">Hydrolase</keyword>
<dbReference type="RefSeq" id="WP_177268545.1">
    <property type="nucleotide sequence ID" value="NZ_JACRTA010000003.1"/>
</dbReference>
<evidence type="ECO:0000256" key="3">
    <source>
        <dbReference type="ARBA" id="ARBA00022670"/>
    </source>
</evidence>
<evidence type="ECO:0000256" key="6">
    <source>
        <dbReference type="ARBA" id="ARBA00022833"/>
    </source>
</evidence>
<evidence type="ECO:0000313" key="19">
    <source>
        <dbReference type="EMBL" id="MBC8568735.1"/>
    </source>
</evidence>
<evidence type="ECO:0000256" key="2">
    <source>
        <dbReference type="ARBA" id="ARBA00001947"/>
    </source>
</evidence>
<dbReference type="Pfam" id="PF01546">
    <property type="entry name" value="Peptidase_M20"/>
    <property type="match status" value="1"/>
</dbReference>
<dbReference type="GO" id="GO:0070573">
    <property type="term" value="F:metallodipeptidase activity"/>
    <property type="evidence" value="ECO:0007669"/>
    <property type="project" value="TreeGrafter"/>
</dbReference>
<keyword evidence="7" id="KW-0482">Metalloprotease</keyword>
<dbReference type="PRINTS" id="PR00934">
    <property type="entry name" value="XHISDIPTASE"/>
</dbReference>
<feature type="domain" description="Peptidase M20 dimerisation" evidence="18">
    <location>
        <begin position="216"/>
        <end position="297"/>
    </location>
</feature>
<comment type="caution">
    <text evidence="19">The sequence shown here is derived from an EMBL/GenBank/DDBJ whole genome shotgun (WGS) entry which is preliminary data.</text>
</comment>
<dbReference type="EMBL" id="JACRTA010000003">
    <property type="protein sequence ID" value="MBC8568735.1"/>
    <property type="molecule type" value="Genomic_DNA"/>
</dbReference>
<evidence type="ECO:0000256" key="1">
    <source>
        <dbReference type="ARBA" id="ARBA00001941"/>
    </source>
</evidence>
<keyword evidence="19" id="KW-0224">Dipeptidase</keyword>
<evidence type="ECO:0000256" key="4">
    <source>
        <dbReference type="ARBA" id="ARBA00022723"/>
    </source>
</evidence>
<keyword evidence="20" id="KW-1185">Reference proteome</keyword>
<gene>
    <name evidence="19" type="primary">pepD</name>
    <name evidence="19" type="ORF">H8692_08195</name>
</gene>
<comment type="cofactor">
    <cofactor evidence="2">
        <name>Zn(2+)</name>
        <dbReference type="ChEBI" id="CHEBI:29105"/>
    </cofactor>
</comment>